<keyword evidence="2" id="KW-1185">Reference proteome</keyword>
<accession>A0ABV3ZIA2</accession>
<comment type="caution">
    <text evidence="1">The sequence shown here is derived from an EMBL/GenBank/DDBJ whole genome shotgun (WGS) entry which is preliminary data.</text>
</comment>
<evidence type="ECO:0000313" key="2">
    <source>
        <dbReference type="Proteomes" id="UP001560573"/>
    </source>
</evidence>
<name>A0ABV3ZIA2_9BACT</name>
<dbReference type="EMBL" id="JAULBC010000006">
    <property type="protein sequence ID" value="MEX6689300.1"/>
    <property type="molecule type" value="Genomic_DNA"/>
</dbReference>
<reference evidence="1 2" key="1">
    <citation type="submission" date="2023-07" db="EMBL/GenBank/DDBJ databases">
        <authorList>
            <person name="Lian W.-H."/>
        </authorList>
    </citation>
    <scope>NUCLEOTIDE SEQUENCE [LARGE SCALE GENOMIC DNA]</scope>
    <source>
        <strain evidence="1 2">SYSU DXS3180</strain>
    </source>
</reference>
<organism evidence="1 2">
    <name type="scientific">Danxiaibacter flavus</name>
    <dbReference type="NCBI Taxonomy" id="3049108"/>
    <lineage>
        <taxon>Bacteria</taxon>
        <taxon>Pseudomonadati</taxon>
        <taxon>Bacteroidota</taxon>
        <taxon>Chitinophagia</taxon>
        <taxon>Chitinophagales</taxon>
        <taxon>Chitinophagaceae</taxon>
        <taxon>Danxiaibacter</taxon>
    </lineage>
</organism>
<dbReference type="SUPFAM" id="SSF48208">
    <property type="entry name" value="Six-hairpin glycosidases"/>
    <property type="match status" value="2"/>
</dbReference>
<proteinExistence type="predicted"/>
<dbReference type="InterPro" id="IPR008928">
    <property type="entry name" value="6-hairpin_glycosidase_sf"/>
</dbReference>
<gene>
    <name evidence="1" type="ORF">QTN47_17455</name>
</gene>
<dbReference type="RefSeq" id="WP_369330708.1">
    <property type="nucleotide sequence ID" value="NZ_JAULBC010000006.1"/>
</dbReference>
<sequence length="858" mass="96248">MKKVLLLIVLLGYTVGLFAKEDVIELVNKSIRISWVKKSEGWRIKSFEYNVGGQWQSVGRPSGEYSLLYAAQKPAQQPDTIFKTITGNPWPDTLYKYQINNWKQATSPVSLNTAGDAYHYFPSAATKQGNIVQFTQETPLGIIKTEWKLDDEHNGDVLVKQEMTCKKDGYFSLASPSLVTVDEQDISWATVPGYFQGNEVQKNVILGYGYGQGIPALPVVYRERCASSFCPIITTREQVSFAVIPNPGLGRDPWAYDKSTHEDWFLGISHKNRRSQFSPTMYYPVLGEPSSLQKQGNKIQYGFRYSIQNGGWYKLLTHAVNDVYGFNKTLALRKNKQALVNRIEKMHDYLVDRKTSLWSVEDYKGLKIGGQAYFGGVVGSNRDAMKNSDYGAMWMLANLSGDQFLKDSVLPFALNFKLAQQQTDDGFFKGAAIGQYYLAKRKTFTEEWGEFVEPVSLTYYIMLDIGNILLFDPNNAALKERLALGADLLMKWQKPGGDWEVAYDKHTQQPLFTDIKDLRPTFYGLMVAYRILKDEKYLSAAKKGADWFIKNAVEKGNFIGVCGDARYAPDFATGQSAQALLDLYDLTNDKKYQDAAIQTARMYLTSIYAQPVASSKIKQVNGVEREDWQISQSGLSFEHGGILGSANHAGPIMLCSHAGMFVRMFQLTGELLFIETARAAAIGRDAFVDSKTSVASYYWNTMNKGAGPYPHHAWWQIGWITDYLMAEVQMRSNNQVVFPRGFVTPKVGPHESYGFAPGKIFGESANLIIREGLVTCDNPNVEYILAQSVDKKKLFIILLNDINEPASANLKINIQQAGTVSQTRKNTITELSTGKSGGLTDSFKTEIKGYGLRVYVIE</sequence>
<dbReference type="Gene3D" id="1.50.10.20">
    <property type="match status" value="1"/>
</dbReference>
<protein>
    <submittedName>
        <fullName evidence="1">Glycerophosphoryl diester phosphodiesterase</fullName>
    </submittedName>
</protein>
<evidence type="ECO:0000313" key="1">
    <source>
        <dbReference type="EMBL" id="MEX6689300.1"/>
    </source>
</evidence>
<dbReference type="Proteomes" id="UP001560573">
    <property type="component" value="Unassembled WGS sequence"/>
</dbReference>